<reference evidence="1" key="1">
    <citation type="submission" date="2020-11" db="EMBL/GenBank/DDBJ databases">
        <authorList>
            <consortium name="DOE Joint Genome Institute"/>
            <person name="Ahrendt S."/>
            <person name="Riley R."/>
            <person name="Andreopoulos W."/>
            <person name="Labutti K."/>
            <person name="Pangilinan J."/>
            <person name="Ruiz-Duenas F.J."/>
            <person name="Barrasa J.M."/>
            <person name="Sanchez-Garcia M."/>
            <person name="Camarero S."/>
            <person name="Miyauchi S."/>
            <person name="Serrano A."/>
            <person name="Linde D."/>
            <person name="Babiker R."/>
            <person name="Drula E."/>
            <person name="Ayuso-Fernandez I."/>
            <person name="Pacheco R."/>
            <person name="Padilla G."/>
            <person name="Ferreira P."/>
            <person name="Barriuso J."/>
            <person name="Kellner H."/>
            <person name="Castanera R."/>
            <person name="Alfaro M."/>
            <person name="Ramirez L."/>
            <person name="Pisabarro A.G."/>
            <person name="Kuo A."/>
            <person name="Tritt A."/>
            <person name="Lipzen A."/>
            <person name="He G."/>
            <person name="Yan M."/>
            <person name="Ng V."/>
            <person name="Cullen D."/>
            <person name="Martin F."/>
            <person name="Rosso M.-N."/>
            <person name="Henrissat B."/>
            <person name="Hibbett D."/>
            <person name="Martinez A.T."/>
            <person name="Grigoriev I.V."/>
        </authorList>
    </citation>
    <scope>NUCLEOTIDE SEQUENCE</scope>
    <source>
        <strain evidence="1">CBS 506.95</strain>
    </source>
</reference>
<sequence length="224" mass="24331">MATHKIVVNIQEKALKDLLRNGSKLCMARGVIDADGEETYNVVAYADAVSSVNTITFVDTYSMLGTTQEFQEGRTLQTDSSITLPIDFQQVYDLHHADSALVDNSPAAPKDGFAFINDVKASAVVCLRSGPILNSMSEGAPNCPIFISPNPEVPSTTKLIPTDRVALWFQHGIKTATMICFSHMRHCCVIKLKGTTEAVMTYTDDYNWISGSGSTSDSIKEGKA</sequence>
<name>A0A9P6JU63_9AGAR</name>
<accession>A0A9P6JU63</accession>
<organism evidence="1 2">
    <name type="scientific">Crepidotus variabilis</name>
    <dbReference type="NCBI Taxonomy" id="179855"/>
    <lineage>
        <taxon>Eukaryota</taxon>
        <taxon>Fungi</taxon>
        <taxon>Dikarya</taxon>
        <taxon>Basidiomycota</taxon>
        <taxon>Agaricomycotina</taxon>
        <taxon>Agaricomycetes</taxon>
        <taxon>Agaricomycetidae</taxon>
        <taxon>Agaricales</taxon>
        <taxon>Agaricineae</taxon>
        <taxon>Crepidotaceae</taxon>
        <taxon>Crepidotus</taxon>
    </lineage>
</organism>
<proteinExistence type="predicted"/>
<dbReference type="AlphaFoldDB" id="A0A9P6JU63"/>
<comment type="caution">
    <text evidence="1">The sequence shown here is derived from an EMBL/GenBank/DDBJ whole genome shotgun (WGS) entry which is preliminary data.</text>
</comment>
<dbReference type="OrthoDB" id="2987506at2759"/>
<evidence type="ECO:0000313" key="2">
    <source>
        <dbReference type="Proteomes" id="UP000807306"/>
    </source>
</evidence>
<protein>
    <submittedName>
        <fullName evidence="1">Uncharacterized protein</fullName>
    </submittedName>
</protein>
<evidence type="ECO:0000313" key="1">
    <source>
        <dbReference type="EMBL" id="KAF9533131.1"/>
    </source>
</evidence>
<dbReference type="EMBL" id="MU157829">
    <property type="protein sequence ID" value="KAF9533131.1"/>
    <property type="molecule type" value="Genomic_DNA"/>
</dbReference>
<dbReference type="Proteomes" id="UP000807306">
    <property type="component" value="Unassembled WGS sequence"/>
</dbReference>
<gene>
    <name evidence="1" type="ORF">CPB83DRAFT_845883</name>
</gene>
<keyword evidence="2" id="KW-1185">Reference proteome</keyword>